<feature type="transmembrane region" description="Helical" evidence="1">
    <location>
        <begin position="112"/>
        <end position="136"/>
    </location>
</feature>
<keyword evidence="1" id="KW-1133">Transmembrane helix</keyword>
<dbReference type="Proteomes" id="UP000310108">
    <property type="component" value="Unassembled WGS sequence"/>
</dbReference>
<feature type="transmembrane region" description="Helical" evidence="1">
    <location>
        <begin position="226"/>
        <end position="247"/>
    </location>
</feature>
<feature type="transmembrane region" description="Helical" evidence="1">
    <location>
        <begin position="324"/>
        <end position="346"/>
    </location>
</feature>
<evidence type="ECO:0000313" key="3">
    <source>
        <dbReference type="Proteomes" id="UP000310108"/>
    </source>
</evidence>
<keyword evidence="1" id="KW-0472">Membrane</keyword>
<keyword evidence="3" id="KW-1185">Reference proteome</keyword>
<protein>
    <recommendedName>
        <fullName evidence="4">Integral membrane protein</fullName>
    </recommendedName>
</protein>
<dbReference type="OrthoDB" id="2603at2759"/>
<name>A0A4U6XHT4_9PEZI</name>
<dbReference type="EMBL" id="PJEX01000097">
    <property type="protein sequence ID" value="TKW55480.1"/>
    <property type="molecule type" value="Genomic_DNA"/>
</dbReference>
<accession>A0A4U6XHT4</accession>
<proteinExistence type="predicted"/>
<organism evidence="2 3">
    <name type="scientific">Colletotrichum tanaceti</name>
    <dbReference type="NCBI Taxonomy" id="1306861"/>
    <lineage>
        <taxon>Eukaryota</taxon>
        <taxon>Fungi</taxon>
        <taxon>Dikarya</taxon>
        <taxon>Ascomycota</taxon>
        <taxon>Pezizomycotina</taxon>
        <taxon>Sordariomycetes</taxon>
        <taxon>Hypocreomycetidae</taxon>
        <taxon>Glomerellales</taxon>
        <taxon>Glomerellaceae</taxon>
        <taxon>Colletotrichum</taxon>
        <taxon>Colletotrichum destructivum species complex</taxon>
    </lineage>
</organism>
<feature type="transmembrane region" description="Helical" evidence="1">
    <location>
        <begin position="299"/>
        <end position="317"/>
    </location>
</feature>
<evidence type="ECO:0000313" key="2">
    <source>
        <dbReference type="EMBL" id="TKW55480.1"/>
    </source>
</evidence>
<comment type="caution">
    <text evidence="2">The sequence shown here is derived from an EMBL/GenBank/DDBJ whole genome shotgun (WGS) entry which is preliminary data.</text>
</comment>
<gene>
    <name evidence="2" type="ORF">CTA1_6896</name>
</gene>
<keyword evidence="1" id="KW-0812">Transmembrane</keyword>
<dbReference type="STRING" id="1306861.A0A4U6XHT4"/>
<reference evidence="2 3" key="1">
    <citation type="journal article" date="2019" name="PLoS ONE">
        <title>Comparative genome analysis indicates high evolutionary potential of pathogenicity genes in Colletotrichum tanaceti.</title>
        <authorList>
            <person name="Lelwala R.V."/>
            <person name="Korhonen P.K."/>
            <person name="Young N.D."/>
            <person name="Scott J.B."/>
            <person name="Ades P.A."/>
            <person name="Gasser R.B."/>
            <person name="Taylor P.W.J."/>
        </authorList>
    </citation>
    <scope>NUCLEOTIDE SEQUENCE [LARGE SCALE GENOMIC DNA]</scope>
    <source>
        <strain evidence="2">BRIP57314</strain>
    </source>
</reference>
<evidence type="ECO:0008006" key="4">
    <source>
        <dbReference type="Google" id="ProtNLM"/>
    </source>
</evidence>
<sequence>MNSFNPRRVSYLRPPTMVFETRDSWRLSGYPSLGSIGYPPSVMTTADSRLASAIWHRTFNHVDYAEYKAACDAERSAKPDHNPEISSVGANPTRRGLSRLGAMFTIYPYRDMGWLVTMVFIMAAVSFTLNGVFGILHTVAPRQLDFAGSETASHITFVVGSSLLTLSSWMGLLAAFNVDRAALDPKRDAPDAYKPALLGSDDFVWWAPWHEFKNVFWPATAFRAGVLQLLAGSFFTIAAVGALPGVLDLTHPHAYIIFISSPQLIGGSFFVLAALLQIYLSQNTWYLPLLLDASWQNGFWNLVGASGFLSVGVVTLLSRDAVTIAALSLMTGVGFLAASIIQWYILMEFYPVDPYWVDPFTASEIPSQSIY</sequence>
<feature type="transmembrane region" description="Helical" evidence="1">
    <location>
        <begin position="157"/>
        <end position="176"/>
    </location>
</feature>
<dbReference type="AlphaFoldDB" id="A0A4U6XHT4"/>
<evidence type="ECO:0000256" key="1">
    <source>
        <dbReference type="SAM" id="Phobius"/>
    </source>
</evidence>
<feature type="transmembrane region" description="Helical" evidence="1">
    <location>
        <begin position="254"/>
        <end position="279"/>
    </location>
</feature>